<evidence type="ECO:0000313" key="2">
    <source>
        <dbReference type="Proteomes" id="UP000180246"/>
    </source>
</evidence>
<organism evidence="1 2">
    <name type="scientific">Massilia timonae</name>
    <dbReference type="NCBI Taxonomy" id="47229"/>
    <lineage>
        <taxon>Bacteria</taxon>
        <taxon>Pseudomonadati</taxon>
        <taxon>Pseudomonadota</taxon>
        <taxon>Betaproteobacteria</taxon>
        <taxon>Burkholderiales</taxon>
        <taxon>Oxalobacteraceae</taxon>
        <taxon>Telluria group</taxon>
        <taxon>Massilia</taxon>
    </lineage>
</organism>
<dbReference type="AlphaFoldDB" id="A0A1S2N6Y8"/>
<dbReference type="InterPro" id="IPR029278">
    <property type="entry name" value="Imm26"/>
</dbReference>
<dbReference type="Pfam" id="PF15428">
    <property type="entry name" value="Imm26"/>
    <property type="match status" value="1"/>
</dbReference>
<dbReference type="RefSeq" id="WP_083415412.1">
    <property type="nucleotide sequence ID" value="NZ_JRYB01000001.1"/>
</dbReference>
<proteinExistence type="predicted"/>
<reference evidence="1 2" key="1">
    <citation type="submission" date="2014-10" db="EMBL/GenBank/DDBJ databases">
        <authorList>
            <person name="Seo M.-J."/>
            <person name="Seok Y.J."/>
            <person name="Cha I.-T."/>
        </authorList>
    </citation>
    <scope>NUCLEOTIDE SEQUENCE [LARGE SCALE GENOMIC DNA]</scope>
    <source>
        <strain evidence="1 2">NEU</strain>
    </source>
</reference>
<accession>A0A1S2N6Y8</accession>
<name>A0A1S2N6Y8_9BURK</name>
<dbReference type="Proteomes" id="UP000180246">
    <property type="component" value="Unassembled WGS sequence"/>
</dbReference>
<dbReference type="EMBL" id="JRYB01000001">
    <property type="protein sequence ID" value="OIJ40825.1"/>
    <property type="molecule type" value="Genomic_DNA"/>
</dbReference>
<sequence length="231" mass="26560">MGWWSAQGSTDVLIGDAVLDSVRHFLHDFSQAYQKDLSRRPSLQELEYALDLAFKANLDNDVLAGFDELEVKQVSIKTAKRRKRQRVTPGDIFAYRLDDGRFGFGRIVANVSIGAIAEIFDYFSRQPIFDHSKEKTWLVPPVPIESYSLLEVGDLGDWRIIEHQTDFVPGDEYATLRYVYGTPPFALTVTDIYENERDIDIREAEGLPKYAAYDDFNFKKMIVDHLKRPDV</sequence>
<comment type="caution">
    <text evidence="1">The sequence shown here is derived from an EMBL/GenBank/DDBJ whole genome shotgun (WGS) entry which is preliminary data.</text>
</comment>
<gene>
    <name evidence="1" type="ORF">LO55_3655</name>
</gene>
<protein>
    <submittedName>
        <fullName evidence="1">Immunity 14 family protein</fullName>
    </submittedName>
</protein>
<evidence type="ECO:0000313" key="1">
    <source>
        <dbReference type="EMBL" id="OIJ40825.1"/>
    </source>
</evidence>